<feature type="transmembrane region" description="Helical" evidence="1">
    <location>
        <begin position="42"/>
        <end position="60"/>
    </location>
</feature>
<dbReference type="Proteomes" id="UP001365781">
    <property type="component" value="Unassembled WGS sequence"/>
</dbReference>
<keyword evidence="3" id="KW-1185">Reference proteome</keyword>
<comment type="caution">
    <text evidence="2">The sequence shown here is derived from an EMBL/GenBank/DDBJ whole genome shotgun (WGS) entry which is preliminary data.</text>
</comment>
<accession>A0ABU8GDL9</accession>
<evidence type="ECO:0000313" key="3">
    <source>
        <dbReference type="Proteomes" id="UP001365781"/>
    </source>
</evidence>
<feature type="transmembrane region" description="Helical" evidence="1">
    <location>
        <begin position="17"/>
        <end position="35"/>
    </location>
</feature>
<dbReference type="EMBL" id="JBBAYM010000011">
    <property type="protein sequence ID" value="MEI5611255.1"/>
    <property type="molecule type" value="Genomic_DNA"/>
</dbReference>
<gene>
    <name evidence="2" type="ORF">WB403_19030</name>
</gene>
<reference evidence="2 3" key="1">
    <citation type="submission" date="2024-03" db="EMBL/GenBank/DDBJ databases">
        <title>First Report of Pectobacterium brasiliscabiei causing potato scab in china.</title>
        <authorList>
            <person name="Handique U."/>
        </authorList>
    </citation>
    <scope>NUCLEOTIDE SEQUENCE [LARGE SCALE GENOMIC DNA]</scope>
    <source>
        <strain evidence="2 3">ZRIMU1503</strain>
    </source>
</reference>
<organism evidence="2 3">
    <name type="scientific">Streptomyces brasiliscabiei</name>
    <dbReference type="NCBI Taxonomy" id="2736302"/>
    <lineage>
        <taxon>Bacteria</taxon>
        <taxon>Bacillati</taxon>
        <taxon>Actinomycetota</taxon>
        <taxon>Actinomycetes</taxon>
        <taxon>Kitasatosporales</taxon>
        <taxon>Streptomycetaceae</taxon>
        <taxon>Streptomyces</taxon>
    </lineage>
</organism>
<keyword evidence="1" id="KW-1133">Transmembrane helix</keyword>
<name>A0ABU8GDL9_9ACTN</name>
<evidence type="ECO:0000313" key="2">
    <source>
        <dbReference type="EMBL" id="MEI5611255.1"/>
    </source>
</evidence>
<evidence type="ECO:0000256" key="1">
    <source>
        <dbReference type="SAM" id="Phobius"/>
    </source>
</evidence>
<keyword evidence="1" id="KW-0812">Transmembrane</keyword>
<protein>
    <recommendedName>
        <fullName evidence="4">Integral membrane protein</fullName>
    </recommendedName>
</protein>
<evidence type="ECO:0008006" key="4">
    <source>
        <dbReference type="Google" id="ProtNLM"/>
    </source>
</evidence>
<proteinExistence type="predicted"/>
<sequence>MTSTKKPSPTNGDDRGLSAWSFAVIMLAAFAVLAVCALVGGWAGLIGIVATAIILIGFAATRL</sequence>
<keyword evidence="1" id="KW-0472">Membrane</keyword>
<dbReference type="RefSeq" id="WP_336539266.1">
    <property type="nucleotide sequence ID" value="NZ_JBBAYL010000033.1"/>
</dbReference>